<comment type="caution">
    <text evidence="13">The sequence shown here is derived from an EMBL/GenBank/DDBJ whole genome shotgun (WGS) entry which is preliminary data.</text>
</comment>
<comment type="function">
    <text evidence="9">Catalyzes the reduction of all-trans-retinal to all-trans-retinol in the presence of NADPH.</text>
</comment>
<evidence type="ECO:0000256" key="7">
    <source>
        <dbReference type="ARBA" id="ARBA00023098"/>
    </source>
</evidence>
<dbReference type="Pfam" id="PF00106">
    <property type="entry name" value="adh_short"/>
    <property type="match status" value="1"/>
</dbReference>
<dbReference type="AlphaFoldDB" id="A0AAV9JA07"/>
<dbReference type="EMBL" id="JAVFHQ010000046">
    <property type="protein sequence ID" value="KAK4541955.1"/>
    <property type="molecule type" value="Genomic_DNA"/>
</dbReference>
<protein>
    <recommendedName>
        <fullName evidence="10">Short-chain dehydrogenase/reductase 3</fullName>
    </recommendedName>
    <alternativeName>
        <fullName evidence="11">Retinal short-chain dehydrogenase/reductase 1</fullName>
    </alternativeName>
</protein>
<dbReference type="Proteomes" id="UP001324427">
    <property type="component" value="Unassembled WGS sequence"/>
</dbReference>
<evidence type="ECO:0000256" key="1">
    <source>
        <dbReference type="ARBA" id="ARBA00004141"/>
    </source>
</evidence>
<keyword evidence="14" id="KW-1185">Reference proteome</keyword>
<evidence type="ECO:0000256" key="3">
    <source>
        <dbReference type="ARBA" id="ARBA00022692"/>
    </source>
</evidence>
<keyword evidence="3" id="KW-0812">Transmembrane</keyword>
<dbReference type="Gene3D" id="3.40.50.720">
    <property type="entry name" value="NAD(P)-binding Rossmann-like Domain"/>
    <property type="match status" value="1"/>
</dbReference>
<sequence length="347" mass="37629">MASLISKVPLNPLLTAPLLFLLTLAPENIRQRTIQQLRQYVSKKSIAKAITTLKWLTALGLARWLSNYASQLAQNNFRFASEKHRYNWPQEIALITGAAGGFGSLMSKDLASKGVTIIAVDIAPALPPDMQKDPRIHYYNCDITSKPAVDELARRIQTAHGDPSILINNAGIAHKHRILDATPASLQSIFAVNILSHYYTAQAFLPAMLRAKKGHVVTLASMASFVSPAEMVSYANTKAAALSFHEGLAAEVRAVYNVPEIKFTVVHPTFAATGLIRKHEADLKRAGVLVIDPQMVADAVVAQILSGRGAQLVIPDDLGVVSCMRAYPHWLAQGMLRLGERAGGEAA</sequence>
<dbReference type="InterPro" id="IPR002347">
    <property type="entry name" value="SDR_fam"/>
</dbReference>
<evidence type="ECO:0000313" key="13">
    <source>
        <dbReference type="EMBL" id="KAK4541955.1"/>
    </source>
</evidence>
<keyword evidence="8" id="KW-0472">Membrane</keyword>
<dbReference type="PRINTS" id="PR00080">
    <property type="entry name" value="SDRFAMILY"/>
</dbReference>
<evidence type="ECO:0000256" key="8">
    <source>
        <dbReference type="ARBA" id="ARBA00023136"/>
    </source>
</evidence>
<reference evidence="13 14" key="1">
    <citation type="submission" date="2021-11" db="EMBL/GenBank/DDBJ databases">
        <title>Black yeast isolated from Biological Soil Crust.</title>
        <authorList>
            <person name="Kurbessoian T."/>
        </authorList>
    </citation>
    <scope>NUCLEOTIDE SEQUENCE [LARGE SCALE GENOMIC DNA]</scope>
    <source>
        <strain evidence="13 14">CCFEE 5522</strain>
    </source>
</reference>
<evidence type="ECO:0000256" key="12">
    <source>
        <dbReference type="RuleBase" id="RU000363"/>
    </source>
</evidence>
<dbReference type="GO" id="GO:0016020">
    <property type="term" value="C:membrane"/>
    <property type="evidence" value="ECO:0007669"/>
    <property type="project" value="UniProtKB-SubCell"/>
</dbReference>
<evidence type="ECO:0000256" key="11">
    <source>
        <dbReference type="ARBA" id="ARBA00082544"/>
    </source>
</evidence>
<keyword evidence="7" id="KW-0443">Lipid metabolism</keyword>
<comment type="subcellular location">
    <subcellularLocation>
        <location evidence="1">Membrane</location>
        <topology evidence="1">Multi-pass membrane protein</topology>
    </subcellularLocation>
</comment>
<evidence type="ECO:0000256" key="5">
    <source>
        <dbReference type="ARBA" id="ARBA00022989"/>
    </source>
</evidence>
<organism evidence="13 14">
    <name type="scientific">Oleoguttula mirabilis</name>
    <dbReference type="NCBI Taxonomy" id="1507867"/>
    <lineage>
        <taxon>Eukaryota</taxon>
        <taxon>Fungi</taxon>
        <taxon>Dikarya</taxon>
        <taxon>Ascomycota</taxon>
        <taxon>Pezizomycotina</taxon>
        <taxon>Dothideomycetes</taxon>
        <taxon>Dothideomycetidae</taxon>
        <taxon>Mycosphaerellales</taxon>
        <taxon>Teratosphaeriaceae</taxon>
        <taxon>Oleoguttula</taxon>
    </lineage>
</organism>
<comment type="similarity">
    <text evidence="2 12">Belongs to the short-chain dehydrogenases/reductases (SDR) family.</text>
</comment>
<evidence type="ECO:0000256" key="10">
    <source>
        <dbReference type="ARBA" id="ARBA00068717"/>
    </source>
</evidence>
<dbReference type="InterPro" id="IPR020904">
    <property type="entry name" value="Sc_DH/Rdtase_CS"/>
</dbReference>
<evidence type="ECO:0000256" key="9">
    <source>
        <dbReference type="ARBA" id="ARBA00059620"/>
    </source>
</evidence>
<dbReference type="PROSITE" id="PS00061">
    <property type="entry name" value="ADH_SHORT"/>
    <property type="match status" value="1"/>
</dbReference>
<evidence type="ECO:0000256" key="2">
    <source>
        <dbReference type="ARBA" id="ARBA00006484"/>
    </source>
</evidence>
<dbReference type="PANTHER" id="PTHR24322:SF736">
    <property type="entry name" value="RETINOL DEHYDROGENASE 10"/>
    <property type="match status" value="1"/>
</dbReference>
<dbReference type="InterPro" id="IPR036291">
    <property type="entry name" value="NAD(P)-bd_dom_sf"/>
</dbReference>
<keyword evidence="6" id="KW-0560">Oxidoreductase</keyword>
<dbReference type="PRINTS" id="PR00081">
    <property type="entry name" value="GDHRDH"/>
</dbReference>
<keyword evidence="4" id="KW-0521">NADP</keyword>
<evidence type="ECO:0000256" key="6">
    <source>
        <dbReference type="ARBA" id="ARBA00023002"/>
    </source>
</evidence>
<proteinExistence type="inferred from homology"/>
<accession>A0AAV9JA07</accession>
<dbReference type="FunFam" id="3.40.50.720:FF:000131">
    <property type="entry name" value="Short-chain dehydrogenase/reductase 3"/>
    <property type="match status" value="1"/>
</dbReference>
<keyword evidence="5" id="KW-1133">Transmembrane helix</keyword>
<dbReference type="GO" id="GO:0052650">
    <property type="term" value="F:all-trans-retinol dehydrogenase (NADP+) activity"/>
    <property type="evidence" value="ECO:0007669"/>
    <property type="project" value="UniProtKB-ARBA"/>
</dbReference>
<evidence type="ECO:0000256" key="4">
    <source>
        <dbReference type="ARBA" id="ARBA00022857"/>
    </source>
</evidence>
<evidence type="ECO:0000313" key="14">
    <source>
        <dbReference type="Proteomes" id="UP001324427"/>
    </source>
</evidence>
<dbReference type="SUPFAM" id="SSF51735">
    <property type="entry name" value="NAD(P)-binding Rossmann-fold domains"/>
    <property type="match status" value="1"/>
</dbReference>
<name>A0AAV9JA07_9PEZI</name>
<dbReference type="PANTHER" id="PTHR24322">
    <property type="entry name" value="PKSB"/>
    <property type="match status" value="1"/>
</dbReference>
<gene>
    <name evidence="13" type="ORF">LTR36_007155</name>
</gene>